<protein>
    <recommendedName>
        <fullName evidence="2">HMG box domain-containing protein</fullName>
    </recommendedName>
</protein>
<dbReference type="PROSITE" id="PS50118">
    <property type="entry name" value="HMG_BOX_2"/>
    <property type="match status" value="1"/>
</dbReference>
<dbReference type="AlphaFoldDB" id="A0A3L8D528"/>
<dbReference type="Gene3D" id="1.10.30.10">
    <property type="entry name" value="High mobility group box domain"/>
    <property type="match status" value="1"/>
</dbReference>
<gene>
    <name evidence="3" type="ORF">DMN91_011355</name>
</gene>
<keyword evidence="1" id="KW-0238">DNA-binding</keyword>
<evidence type="ECO:0000313" key="3">
    <source>
        <dbReference type="EMBL" id="RLU15602.1"/>
    </source>
</evidence>
<dbReference type="Proteomes" id="UP000279307">
    <property type="component" value="Chromosome 12"/>
</dbReference>
<dbReference type="InterPro" id="IPR009071">
    <property type="entry name" value="HMG_box_dom"/>
</dbReference>
<comment type="caution">
    <text evidence="3">The sequence shown here is derived from an EMBL/GenBank/DDBJ whole genome shotgun (WGS) entry which is preliminary data.</text>
</comment>
<dbReference type="GO" id="GO:0005634">
    <property type="term" value="C:nucleus"/>
    <property type="evidence" value="ECO:0007669"/>
    <property type="project" value="UniProtKB-UniRule"/>
</dbReference>
<name>A0A3L8D528_OOCBI</name>
<dbReference type="InterPro" id="IPR036910">
    <property type="entry name" value="HMG_box_dom_sf"/>
</dbReference>
<dbReference type="EMBL" id="QOIP01000012">
    <property type="protein sequence ID" value="RLU15602.1"/>
    <property type="molecule type" value="Genomic_DNA"/>
</dbReference>
<feature type="domain" description="HMG box" evidence="2">
    <location>
        <begin position="99"/>
        <end position="167"/>
    </location>
</feature>
<dbReference type="CDD" id="cd00084">
    <property type="entry name" value="HMG-box_SF"/>
    <property type="match status" value="1"/>
</dbReference>
<feature type="DNA-binding region" description="HMG box" evidence="1">
    <location>
        <begin position="99"/>
        <end position="167"/>
    </location>
</feature>
<accession>A0A3L8D528</accession>
<reference evidence="3" key="1">
    <citation type="journal article" date="2018" name="Genome Res.">
        <title>The genomic architecture and molecular evolution of ant odorant receptors.</title>
        <authorList>
            <person name="McKenzie S.K."/>
            <person name="Kronauer D.J.C."/>
        </authorList>
    </citation>
    <scope>NUCLEOTIDE SEQUENCE [LARGE SCALE GENOMIC DNA]</scope>
    <source>
        <strain evidence="3">Clonal line C1</strain>
    </source>
</reference>
<dbReference type="SUPFAM" id="SSF47095">
    <property type="entry name" value="HMG-box"/>
    <property type="match status" value="1"/>
</dbReference>
<organism evidence="3">
    <name type="scientific">Ooceraea biroi</name>
    <name type="common">Clonal raider ant</name>
    <name type="synonym">Cerapachys biroi</name>
    <dbReference type="NCBI Taxonomy" id="2015173"/>
    <lineage>
        <taxon>Eukaryota</taxon>
        <taxon>Metazoa</taxon>
        <taxon>Ecdysozoa</taxon>
        <taxon>Arthropoda</taxon>
        <taxon>Hexapoda</taxon>
        <taxon>Insecta</taxon>
        <taxon>Pterygota</taxon>
        <taxon>Neoptera</taxon>
        <taxon>Endopterygota</taxon>
        <taxon>Hymenoptera</taxon>
        <taxon>Apocrita</taxon>
        <taxon>Aculeata</taxon>
        <taxon>Formicoidea</taxon>
        <taxon>Formicidae</taxon>
        <taxon>Dorylinae</taxon>
        <taxon>Ooceraea</taxon>
    </lineage>
</organism>
<sequence>MMQAERQNAATVPKPIWTTSGMYENRKTVKIKPAKTLSRHIVEQTKTDKPMDQDATDAEKAKCAERCNRRAKRAERCNRRAERRCPCDRRRARGRPRTRRRVRIVSQNPFIIFYLEMYYKSPGKHVTKVARQAGKEWCAMSQEDRQKYILLAERERKRRGRAGKRRRRDCA</sequence>
<evidence type="ECO:0000256" key="1">
    <source>
        <dbReference type="PROSITE-ProRule" id="PRU00267"/>
    </source>
</evidence>
<keyword evidence="1" id="KW-0539">Nucleus</keyword>
<evidence type="ECO:0000259" key="2">
    <source>
        <dbReference type="PROSITE" id="PS50118"/>
    </source>
</evidence>
<dbReference type="GO" id="GO:0003677">
    <property type="term" value="F:DNA binding"/>
    <property type="evidence" value="ECO:0007669"/>
    <property type="project" value="UniProtKB-UniRule"/>
</dbReference>
<dbReference type="Pfam" id="PF00505">
    <property type="entry name" value="HMG_box"/>
    <property type="match status" value="1"/>
</dbReference>
<reference evidence="3" key="2">
    <citation type="submission" date="2018-07" db="EMBL/GenBank/DDBJ databases">
        <authorList>
            <person name="Mckenzie S.K."/>
            <person name="Kronauer D.J.C."/>
        </authorList>
    </citation>
    <scope>NUCLEOTIDE SEQUENCE</scope>
    <source>
        <strain evidence="3">Clonal line C1</strain>
    </source>
</reference>
<proteinExistence type="predicted"/>